<dbReference type="CDD" id="cd00586">
    <property type="entry name" value="4HBT"/>
    <property type="match status" value="1"/>
</dbReference>
<gene>
    <name evidence="1" type="ORF">GCM10023321_30070</name>
</gene>
<comment type="caution">
    <text evidence="1">The sequence shown here is derived from an EMBL/GenBank/DDBJ whole genome shotgun (WGS) entry which is preliminary data.</text>
</comment>
<dbReference type="SUPFAM" id="SSF54637">
    <property type="entry name" value="Thioesterase/thiol ester dehydrase-isomerase"/>
    <property type="match status" value="1"/>
</dbReference>
<dbReference type="Gene3D" id="3.10.129.10">
    <property type="entry name" value="Hotdog Thioesterase"/>
    <property type="match status" value="1"/>
</dbReference>
<dbReference type="Pfam" id="PF13279">
    <property type="entry name" value="4HBT_2"/>
    <property type="match status" value="1"/>
</dbReference>
<sequence length="148" mass="16792">MRLRYDFGMAEEFTVRIAARDYEVDTNGHVSSAVLLRYGHHARWSCLRAAGFDHVALAGRGLGPVSLEERIRFHREVFAGDELDVTCEFHWGEGKTFTVEQRLCRDDGTLLAEITNVGGLLDLSRRRLVERPGEHWRELAATPELLGL</sequence>
<organism evidence="1 2">
    <name type="scientific">Pseudonocardia eucalypti</name>
    <dbReference type="NCBI Taxonomy" id="648755"/>
    <lineage>
        <taxon>Bacteria</taxon>
        <taxon>Bacillati</taxon>
        <taxon>Actinomycetota</taxon>
        <taxon>Actinomycetes</taxon>
        <taxon>Pseudonocardiales</taxon>
        <taxon>Pseudonocardiaceae</taxon>
        <taxon>Pseudonocardia</taxon>
    </lineage>
</organism>
<dbReference type="Proteomes" id="UP001428817">
    <property type="component" value="Unassembled WGS sequence"/>
</dbReference>
<dbReference type="PANTHER" id="PTHR31793:SF24">
    <property type="entry name" value="LONG-CHAIN ACYL-COA THIOESTERASE FADM"/>
    <property type="match status" value="1"/>
</dbReference>
<protein>
    <submittedName>
        <fullName evidence="1">Acyl-CoA thioesterase</fullName>
    </submittedName>
</protein>
<accession>A0ABP9Q4P4</accession>
<proteinExistence type="predicted"/>
<name>A0ABP9Q4P4_9PSEU</name>
<evidence type="ECO:0000313" key="1">
    <source>
        <dbReference type="EMBL" id="GAA5155796.1"/>
    </source>
</evidence>
<dbReference type="InterPro" id="IPR029069">
    <property type="entry name" value="HotDog_dom_sf"/>
</dbReference>
<reference evidence="2" key="1">
    <citation type="journal article" date="2019" name="Int. J. Syst. Evol. Microbiol.">
        <title>The Global Catalogue of Microorganisms (GCM) 10K type strain sequencing project: providing services to taxonomists for standard genome sequencing and annotation.</title>
        <authorList>
            <consortium name="The Broad Institute Genomics Platform"/>
            <consortium name="The Broad Institute Genome Sequencing Center for Infectious Disease"/>
            <person name="Wu L."/>
            <person name="Ma J."/>
        </authorList>
    </citation>
    <scope>NUCLEOTIDE SEQUENCE [LARGE SCALE GENOMIC DNA]</scope>
    <source>
        <strain evidence="2">JCM 18303</strain>
    </source>
</reference>
<dbReference type="InterPro" id="IPR050563">
    <property type="entry name" value="4-hydroxybenzoyl-CoA_TE"/>
</dbReference>
<evidence type="ECO:0000313" key="2">
    <source>
        <dbReference type="Proteomes" id="UP001428817"/>
    </source>
</evidence>
<dbReference type="EMBL" id="BAABJP010000010">
    <property type="protein sequence ID" value="GAA5155796.1"/>
    <property type="molecule type" value="Genomic_DNA"/>
</dbReference>
<dbReference type="PANTHER" id="PTHR31793">
    <property type="entry name" value="4-HYDROXYBENZOYL-COA THIOESTERASE FAMILY MEMBER"/>
    <property type="match status" value="1"/>
</dbReference>
<keyword evidence="2" id="KW-1185">Reference proteome</keyword>